<gene>
    <name evidence="1" type="ORF">rCG_52206</name>
</gene>
<feature type="non-terminal residue" evidence="1">
    <location>
        <position position="59"/>
    </location>
</feature>
<evidence type="ECO:0000313" key="2">
    <source>
        <dbReference type="Proteomes" id="UP000234681"/>
    </source>
</evidence>
<proteinExistence type="predicted"/>
<name>A6K6F2_RAT</name>
<dbReference type="AlphaFoldDB" id="A6K6F2"/>
<organism evidence="1 2">
    <name type="scientific">Rattus norvegicus</name>
    <name type="common">Rat</name>
    <dbReference type="NCBI Taxonomy" id="10116"/>
    <lineage>
        <taxon>Eukaryota</taxon>
        <taxon>Metazoa</taxon>
        <taxon>Chordata</taxon>
        <taxon>Craniata</taxon>
        <taxon>Vertebrata</taxon>
        <taxon>Euteleostomi</taxon>
        <taxon>Mammalia</taxon>
        <taxon>Eutheria</taxon>
        <taxon>Euarchontoglires</taxon>
        <taxon>Glires</taxon>
        <taxon>Rodentia</taxon>
        <taxon>Myomorpha</taxon>
        <taxon>Muroidea</taxon>
        <taxon>Muridae</taxon>
        <taxon>Murinae</taxon>
        <taxon>Rattus</taxon>
    </lineage>
</organism>
<dbReference type="Proteomes" id="UP000234681">
    <property type="component" value="Chromosome 15"/>
</dbReference>
<evidence type="ECO:0000313" key="1">
    <source>
        <dbReference type="EMBL" id="EDL85312.1"/>
    </source>
</evidence>
<protein>
    <submittedName>
        <fullName evidence="1">RCG52206</fullName>
    </submittedName>
</protein>
<sequence length="59" mass="6535">MTLPHISPSAGTTLPRHHTLLGKGLLRTLRKGSQQSPKGSATVHAVFCPYRNTRKRKPF</sequence>
<reference evidence="1 2" key="1">
    <citation type="submission" date="2005-07" db="EMBL/GenBank/DDBJ databases">
        <authorList>
            <person name="Mural R.J."/>
            <person name="Li P.W."/>
            <person name="Adams M.D."/>
            <person name="Amanatides P.G."/>
            <person name="Baden-Tillson H."/>
            <person name="Barnstead M."/>
            <person name="Chin S.H."/>
            <person name="Dew I."/>
            <person name="Evans C.A."/>
            <person name="Ferriera S."/>
            <person name="Flanigan M."/>
            <person name="Fosler C."/>
            <person name="Glodek A."/>
            <person name="Gu Z."/>
            <person name="Holt R.A."/>
            <person name="Jennings D."/>
            <person name="Kraft C.L."/>
            <person name="Lu F."/>
            <person name="Nguyen T."/>
            <person name="Nusskern D.R."/>
            <person name="Pfannkoch C.M."/>
            <person name="Sitter C."/>
            <person name="Sutton G.G."/>
            <person name="Venter J.C."/>
            <person name="Wang Z."/>
            <person name="Woodage T."/>
            <person name="Zheng X.H."/>
            <person name="Zhong F."/>
        </authorList>
    </citation>
    <scope>NUCLEOTIDE SEQUENCE [LARGE SCALE GENOMIC DNA]</scope>
    <source>
        <strain>BN</strain>
        <strain evidence="2">Sprague-Dawley</strain>
    </source>
</reference>
<accession>A6K6F2</accession>
<dbReference type="EMBL" id="CH474023">
    <property type="protein sequence ID" value="EDL85312.1"/>
    <property type="molecule type" value="Genomic_DNA"/>
</dbReference>